<keyword evidence="2" id="KW-1185">Reference proteome</keyword>
<name>R0M1U3_ANAPL</name>
<proteinExistence type="predicted"/>
<evidence type="ECO:0000313" key="2">
    <source>
        <dbReference type="Proteomes" id="UP000296049"/>
    </source>
</evidence>
<accession>R0M1U3</accession>
<evidence type="ECO:0000313" key="1">
    <source>
        <dbReference type="EMBL" id="EOB08065.1"/>
    </source>
</evidence>
<organism evidence="1 2">
    <name type="scientific">Anas platyrhynchos</name>
    <name type="common">Mallard</name>
    <name type="synonym">Anas boschas</name>
    <dbReference type="NCBI Taxonomy" id="8839"/>
    <lineage>
        <taxon>Eukaryota</taxon>
        <taxon>Metazoa</taxon>
        <taxon>Chordata</taxon>
        <taxon>Craniata</taxon>
        <taxon>Vertebrata</taxon>
        <taxon>Euteleostomi</taxon>
        <taxon>Archelosauria</taxon>
        <taxon>Archosauria</taxon>
        <taxon>Dinosauria</taxon>
        <taxon>Saurischia</taxon>
        <taxon>Theropoda</taxon>
        <taxon>Coelurosauria</taxon>
        <taxon>Aves</taxon>
        <taxon>Neognathae</taxon>
        <taxon>Galloanserae</taxon>
        <taxon>Anseriformes</taxon>
        <taxon>Anatidae</taxon>
        <taxon>Anatinae</taxon>
        <taxon>Anas</taxon>
    </lineage>
</organism>
<protein>
    <submittedName>
        <fullName evidence="1">Uncharacterized protein</fullName>
    </submittedName>
</protein>
<dbReference type="AlphaFoldDB" id="R0M1U3"/>
<gene>
    <name evidence="1" type="ORF">Anapl_00309</name>
</gene>
<reference evidence="2" key="1">
    <citation type="journal article" date="2013" name="Nat. Genet.">
        <title>The duck genome and transcriptome provide insight into an avian influenza virus reservoir species.</title>
        <authorList>
            <person name="Huang Y."/>
            <person name="Li Y."/>
            <person name="Burt D.W."/>
            <person name="Chen H."/>
            <person name="Zhang Y."/>
            <person name="Qian W."/>
            <person name="Kim H."/>
            <person name="Gan S."/>
            <person name="Zhao Y."/>
            <person name="Li J."/>
            <person name="Yi K."/>
            <person name="Feng H."/>
            <person name="Zhu P."/>
            <person name="Li B."/>
            <person name="Liu Q."/>
            <person name="Fairley S."/>
            <person name="Magor K.E."/>
            <person name="Du Z."/>
            <person name="Hu X."/>
            <person name="Goodman L."/>
            <person name="Tafer H."/>
            <person name="Vignal A."/>
            <person name="Lee T."/>
            <person name="Kim K.W."/>
            <person name="Sheng Z."/>
            <person name="An Y."/>
            <person name="Searle S."/>
            <person name="Herrero J."/>
            <person name="Groenen M.A."/>
            <person name="Crooijmans R.P."/>
            <person name="Faraut T."/>
            <person name="Cai Q."/>
            <person name="Webster R.G."/>
            <person name="Aldridge J.R."/>
            <person name="Warren W.C."/>
            <person name="Bartschat S."/>
            <person name="Kehr S."/>
            <person name="Marz M."/>
            <person name="Stadler P.F."/>
            <person name="Smith J."/>
            <person name="Kraus R.H."/>
            <person name="Zhao Y."/>
            <person name="Ren L."/>
            <person name="Fei J."/>
            <person name="Morisson M."/>
            <person name="Kaiser P."/>
            <person name="Griffin D.K."/>
            <person name="Rao M."/>
            <person name="Pitel F."/>
            <person name="Wang J."/>
            <person name="Li N."/>
        </authorList>
    </citation>
    <scope>NUCLEOTIDE SEQUENCE [LARGE SCALE GENOMIC DNA]</scope>
</reference>
<dbReference type="Proteomes" id="UP000296049">
    <property type="component" value="Unassembled WGS sequence"/>
</dbReference>
<dbReference type="EMBL" id="KB742479">
    <property type="protein sequence ID" value="EOB08065.1"/>
    <property type="molecule type" value="Genomic_DNA"/>
</dbReference>
<sequence length="581" mass="63217">MPVSKIVPWPTGRALIRPPPHGTGVPCITAGNMKASLASIGSTSKVFWQPILLGSTTGCHRESHEGSIQQARDLQMPLYKVCPLLEIWAPGTGKEAGEKLLPALQTCRPRDSLLQKGPCTYRVAMGEKQDQENDKVSSVHTASHSRRKALFILIGTAGTLWLRNCHEGYRVVQTVPVCTDIFLEHANNKRLLCHFAAPAAILSPPAAILPPPQPPFCPPQLPSCPPQPPFCLPPAAILPPSPPTVASLCPVPSHVGMQLDLALYAKFDKMQFASSVDYYMGLWCGACLPFSAERQPVLASPMSFSGHSSVRDACSLLLLHKSGAEGAWLLIWAQTMVNWGLSLVIPVAGAGTLSVPCLEPYQHLGDMRREPPPAANSLSNFTVSAVLPFGFAGAQILCMGSAALSLCVNKNNSSLCPTRLHGDDSCLRQGPGKKGVSRDRDDKDRFMPETFRDLSLVSLKWEPGDSFCDKRFQSHQAGNACFNGEKKQTSQAVLLMLSFRRSESYRAAIANREPRAQPARSRSRLQAGAWHVAALEHTAVDPFNEQLNGDMRTYAKIMKDEIIKKCIEMRADVSHPDQGNA</sequence>